<dbReference type="PROSITE" id="PS00059">
    <property type="entry name" value="ADH_ZINC"/>
    <property type="match status" value="1"/>
</dbReference>
<keyword evidence="3 5" id="KW-0862">Zinc</keyword>
<accession>A0A6N7Z212</accession>
<evidence type="ECO:0000256" key="2">
    <source>
        <dbReference type="ARBA" id="ARBA00022723"/>
    </source>
</evidence>
<comment type="caution">
    <text evidence="9">The sequence shown here is derived from an EMBL/GenBank/DDBJ whole genome shotgun (WGS) entry which is preliminary data.</text>
</comment>
<proteinExistence type="inferred from homology"/>
<evidence type="ECO:0000256" key="6">
    <source>
        <dbReference type="SAM" id="MobiDB-lite"/>
    </source>
</evidence>
<dbReference type="Gene3D" id="3.90.180.10">
    <property type="entry name" value="Medium-chain alcohol dehydrogenases, catalytic domain"/>
    <property type="match status" value="1"/>
</dbReference>
<dbReference type="InterPro" id="IPR013154">
    <property type="entry name" value="ADH-like_N"/>
</dbReference>
<feature type="domain" description="Alcohol dehydrogenase-like N-terminal" evidence="8">
    <location>
        <begin position="88"/>
        <end position="201"/>
    </location>
</feature>
<evidence type="ECO:0000256" key="1">
    <source>
        <dbReference type="ARBA" id="ARBA00001947"/>
    </source>
</evidence>
<dbReference type="Pfam" id="PF00107">
    <property type="entry name" value="ADH_zinc_N"/>
    <property type="match status" value="1"/>
</dbReference>
<keyword evidence="10" id="KW-1185">Reference proteome</keyword>
<dbReference type="Gene3D" id="3.40.50.720">
    <property type="entry name" value="NAD(P)-binding Rossmann-like Domain"/>
    <property type="match status" value="1"/>
</dbReference>
<dbReference type="InterPro" id="IPR013149">
    <property type="entry name" value="ADH-like_C"/>
</dbReference>
<evidence type="ECO:0000259" key="7">
    <source>
        <dbReference type="Pfam" id="PF00107"/>
    </source>
</evidence>
<evidence type="ECO:0000256" key="5">
    <source>
        <dbReference type="RuleBase" id="RU361277"/>
    </source>
</evidence>
<keyword evidence="2 5" id="KW-0479">Metal-binding</keyword>
<dbReference type="SUPFAM" id="SSF50129">
    <property type="entry name" value="GroES-like"/>
    <property type="match status" value="1"/>
</dbReference>
<dbReference type="EMBL" id="WMBA01000001">
    <property type="protein sequence ID" value="MTD52616.1"/>
    <property type="molecule type" value="Genomic_DNA"/>
</dbReference>
<gene>
    <name evidence="9" type="ORF">GKO32_01260</name>
</gene>
<protein>
    <submittedName>
        <fullName evidence="9">Alcohol dehydrogenase catalytic domain-containing protein</fullName>
    </submittedName>
</protein>
<dbReference type="AlphaFoldDB" id="A0A6N7Z212"/>
<dbReference type="GO" id="GO:0008270">
    <property type="term" value="F:zinc ion binding"/>
    <property type="evidence" value="ECO:0007669"/>
    <property type="project" value="InterPro"/>
</dbReference>
<dbReference type="PANTHER" id="PTHR43401">
    <property type="entry name" value="L-THREONINE 3-DEHYDROGENASE"/>
    <property type="match status" value="1"/>
</dbReference>
<feature type="compositionally biased region" description="Polar residues" evidence="6">
    <location>
        <begin position="7"/>
        <end position="16"/>
    </location>
</feature>
<dbReference type="NCBIfam" id="NF041097">
    <property type="entry name" value="keto_inos_dh_IolM"/>
    <property type="match status" value="1"/>
</dbReference>
<organism evidence="9 10">
    <name type="scientific">Amycolatopsis pithecellobii</name>
    <dbReference type="NCBI Taxonomy" id="664692"/>
    <lineage>
        <taxon>Bacteria</taxon>
        <taxon>Bacillati</taxon>
        <taxon>Actinomycetota</taxon>
        <taxon>Actinomycetes</taxon>
        <taxon>Pseudonocardiales</taxon>
        <taxon>Pseudonocardiaceae</taxon>
        <taxon>Amycolatopsis</taxon>
    </lineage>
</organism>
<dbReference type="SUPFAM" id="SSF51735">
    <property type="entry name" value="NAD(P)-binding Rossmann-fold domains"/>
    <property type="match status" value="1"/>
</dbReference>
<dbReference type="InterPro" id="IPR050129">
    <property type="entry name" value="Zn_alcohol_dh"/>
</dbReference>
<dbReference type="InterPro" id="IPR002328">
    <property type="entry name" value="ADH_Zn_CS"/>
</dbReference>
<dbReference type="InterPro" id="IPR053539">
    <property type="entry name" value="Scyllo-inosose_DH"/>
</dbReference>
<evidence type="ECO:0000256" key="4">
    <source>
        <dbReference type="ARBA" id="ARBA00023002"/>
    </source>
</evidence>
<dbReference type="InterPro" id="IPR011032">
    <property type="entry name" value="GroES-like_sf"/>
</dbReference>
<evidence type="ECO:0000313" key="10">
    <source>
        <dbReference type="Proteomes" id="UP000440096"/>
    </source>
</evidence>
<evidence type="ECO:0000313" key="9">
    <source>
        <dbReference type="EMBL" id="MTD52616.1"/>
    </source>
</evidence>
<reference evidence="9 10" key="1">
    <citation type="submission" date="2019-11" db="EMBL/GenBank/DDBJ databases">
        <title>Draft genome of Amycolatopsis RM579.</title>
        <authorList>
            <person name="Duangmal K."/>
            <person name="Mingma R."/>
        </authorList>
    </citation>
    <scope>NUCLEOTIDE SEQUENCE [LARGE SCALE GENOMIC DNA]</scope>
    <source>
        <strain evidence="9 10">RM579</strain>
    </source>
</reference>
<dbReference type="PANTHER" id="PTHR43401:SF2">
    <property type="entry name" value="L-THREONINE 3-DEHYDROGENASE"/>
    <property type="match status" value="1"/>
</dbReference>
<dbReference type="OrthoDB" id="241504at2"/>
<dbReference type="Proteomes" id="UP000440096">
    <property type="component" value="Unassembled WGS sequence"/>
</dbReference>
<feature type="domain" description="Alcohol dehydrogenase-like C-terminal" evidence="7">
    <location>
        <begin position="250"/>
        <end position="365"/>
    </location>
</feature>
<evidence type="ECO:0000256" key="3">
    <source>
        <dbReference type="ARBA" id="ARBA00022833"/>
    </source>
</evidence>
<feature type="region of interest" description="Disordered" evidence="6">
    <location>
        <begin position="1"/>
        <end position="24"/>
    </location>
</feature>
<dbReference type="Pfam" id="PF08240">
    <property type="entry name" value="ADH_N"/>
    <property type="match status" value="1"/>
</dbReference>
<comment type="cofactor">
    <cofactor evidence="1 5">
        <name>Zn(2+)</name>
        <dbReference type="ChEBI" id="CHEBI:29105"/>
    </cofactor>
</comment>
<evidence type="ECO:0000259" key="8">
    <source>
        <dbReference type="Pfam" id="PF08240"/>
    </source>
</evidence>
<keyword evidence="4" id="KW-0560">Oxidoreductase</keyword>
<name>A0A6N7Z212_9PSEU</name>
<dbReference type="GO" id="GO:0016491">
    <property type="term" value="F:oxidoreductase activity"/>
    <property type="evidence" value="ECO:0007669"/>
    <property type="project" value="UniProtKB-KW"/>
</dbReference>
<comment type="similarity">
    <text evidence="5">Belongs to the zinc-containing alcohol dehydrogenase family.</text>
</comment>
<sequence>MPPPTSPVRTSESTADSRVPDHRVPCSDEKVSIAMKGLVLTADWKPKAGYEVTAAEERSRRARRGNMVWHNPTMAVAERPDPVPSSEYDVLIRDRVCGICGSDVHMFVPDEHGYLNHPAQSRMPIAIGHEYSGEVIEVGKAVTRVRPGDLVAVEGQVNCGRCRPCLRGIPSSCDFIEDRGFTLDGGTATLSVAHERNCWPLTAVAERYGEDYAYDVGALTEPAAVVYNGMISRAGGFLPGDTVAVFGCGPVGLAAVGLAGALGAGRILALEPAAPKRDIAAALGATATFDPTTGDAAAWLLAETQGVGVDMVVDASGAGSRVMPAIFDSIAVGAKIVCLGVNKEPFPMDTVPLMFRSASMYGAVAHLGGGYPAVVALHAAGKLDLTKMITGRFSLDEGIAAIERAATGQDAKLLIHPQGLPG</sequence>
<dbReference type="InterPro" id="IPR036291">
    <property type="entry name" value="NAD(P)-bd_dom_sf"/>
</dbReference>